<dbReference type="AlphaFoldDB" id="A7VYZ2"/>
<protein>
    <submittedName>
        <fullName evidence="1">Uncharacterized protein</fullName>
    </submittedName>
</protein>
<reference evidence="1 2" key="2">
    <citation type="submission" date="2007-08" db="EMBL/GenBank/DDBJ databases">
        <authorList>
            <person name="Fulton L."/>
            <person name="Clifton S."/>
            <person name="Fulton B."/>
            <person name="Xu J."/>
            <person name="Minx P."/>
            <person name="Pepin K.H."/>
            <person name="Johnson M."/>
            <person name="Thiruvilangam P."/>
            <person name="Bhonagiri V."/>
            <person name="Nash W.E."/>
            <person name="Wang C."/>
            <person name="Mardis E.R."/>
            <person name="Wilson R.K."/>
        </authorList>
    </citation>
    <scope>NUCLEOTIDE SEQUENCE [LARGE SCALE GENOMIC DNA]</scope>
    <source>
        <strain evidence="1 2">DSM 753</strain>
    </source>
</reference>
<name>A7VYZ2_9FIRM</name>
<evidence type="ECO:0000313" key="1">
    <source>
        <dbReference type="EMBL" id="EDO59770.1"/>
    </source>
</evidence>
<organism evidence="1 2">
    <name type="scientific">[Clostridium] leptum DSM 753</name>
    <dbReference type="NCBI Taxonomy" id="428125"/>
    <lineage>
        <taxon>Bacteria</taxon>
        <taxon>Bacillati</taxon>
        <taxon>Bacillota</taxon>
        <taxon>Clostridia</taxon>
        <taxon>Eubacteriales</taxon>
        <taxon>Oscillospiraceae</taxon>
        <taxon>Oscillospiraceae incertae sedis</taxon>
    </lineage>
</organism>
<comment type="caution">
    <text evidence="1">The sequence shown here is derived from an EMBL/GenBank/DDBJ whole genome shotgun (WGS) entry which is preliminary data.</text>
</comment>
<dbReference type="HOGENOM" id="CLU_1037098_0_0_9"/>
<proteinExistence type="predicted"/>
<evidence type="ECO:0000313" key="2">
    <source>
        <dbReference type="Proteomes" id="UP000003490"/>
    </source>
</evidence>
<dbReference type="Pfam" id="PF13289">
    <property type="entry name" value="SIR2_2"/>
    <property type="match status" value="1"/>
</dbReference>
<dbReference type="Proteomes" id="UP000003490">
    <property type="component" value="Unassembled WGS sequence"/>
</dbReference>
<dbReference type="EMBL" id="ABCB02000021">
    <property type="protein sequence ID" value="EDO59770.1"/>
    <property type="molecule type" value="Genomic_DNA"/>
</dbReference>
<reference evidence="1 2" key="1">
    <citation type="submission" date="2007-08" db="EMBL/GenBank/DDBJ databases">
        <title>Draft genome sequence of Clostridium leptum (DSM 753).</title>
        <authorList>
            <person name="Sudarsanam P."/>
            <person name="Ley R."/>
            <person name="Guruge J."/>
            <person name="Turnbaugh P.J."/>
            <person name="Mahowald M."/>
            <person name="Liep D."/>
            <person name="Gordon J."/>
        </authorList>
    </citation>
    <scope>NUCLEOTIDE SEQUENCE [LARGE SCALE GENOMIC DNA]</scope>
    <source>
        <strain evidence="1 2">DSM 753</strain>
    </source>
</reference>
<dbReference type="eggNOG" id="COG0846">
    <property type="taxonomic scope" value="Bacteria"/>
</dbReference>
<dbReference type="InterPro" id="IPR029035">
    <property type="entry name" value="DHS-like_NAD/FAD-binding_dom"/>
</dbReference>
<dbReference type="Gene3D" id="3.40.50.1220">
    <property type="entry name" value="TPP-binding domain"/>
    <property type="match status" value="1"/>
</dbReference>
<dbReference type="SUPFAM" id="SSF52467">
    <property type="entry name" value="DHS-like NAD/FAD-binding domain"/>
    <property type="match status" value="1"/>
</dbReference>
<sequence>MENGEVDFFLGAGASVNSGIPTGGDLIWFFKREIYCIENHISTEKFKDLKLPSTQKLLQDYFDKKGGYPPKYASNEYSFYFQECYNSCIARKRFIESKVTRHNPSLGYLCLADMMIENKVKRVWTTNFDALTETAINIINPQQELLICSSTNSDSIRNFNPTYPSVCKLHGDFRYDNLQNTEDELQKLESTLQEHWLHCLTNRGMIVIGYSGNDESIMILDILCKRTLSSSFKYLQLSKVKESIHSILLLISPKKMVLHAIFSLLLAR</sequence>
<accession>A7VYZ2</accession>
<gene>
    <name evidence="1" type="ORF">CLOLEP_03820</name>
</gene>